<dbReference type="InterPro" id="IPR007352">
    <property type="entry name" value="DUF420"/>
</dbReference>
<dbReference type="PANTHER" id="PTHR37692:SF1">
    <property type="entry name" value="DUF420 DOMAIN-CONTAINING PROTEIN"/>
    <property type="match status" value="1"/>
</dbReference>
<accession>A0A7X2ZA67</accession>
<feature type="transmembrane region" description="Helical" evidence="1">
    <location>
        <begin position="6"/>
        <end position="28"/>
    </location>
</feature>
<sequence length="154" mass="17104">MKLSVLLPTISTSFIVISAIFVAFGWYHIVKGNRDTHKKLMLWGAGFALAFFLIYASRTIFVGNTSFGGPEELKLAYHLFLFFHIALATAAGVFGIVTLLHAFNERFAKHKKIGRWTAVMWLLTAPTGVAVYTLLYVLYPGGETKPMIDAIFGL</sequence>
<name>A0A7X2ZA67_9BACL</name>
<keyword evidence="3" id="KW-1185">Reference proteome</keyword>
<proteinExistence type="predicted"/>
<evidence type="ECO:0000313" key="2">
    <source>
        <dbReference type="EMBL" id="MUG71190.1"/>
    </source>
</evidence>
<keyword evidence="1" id="KW-0812">Transmembrane</keyword>
<dbReference type="AlphaFoldDB" id="A0A7X2ZA67"/>
<feature type="transmembrane region" description="Helical" evidence="1">
    <location>
        <begin position="40"/>
        <end position="61"/>
    </location>
</feature>
<dbReference type="Proteomes" id="UP000450917">
    <property type="component" value="Unassembled WGS sequence"/>
</dbReference>
<feature type="transmembrane region" description="Helical" evidence="1">
    <location>
        <begin position="81"/>
        <end position="104"/>
    </location>
</feature>
<dbReference type="RefSeq" id="WP_127608990.1">
    <property type="nucleotide sequence ID" value="NZ_JARTHJ010000023.1"/>
</dbReference>
<keyword evidence="1" id="KW-1133">Transmembrane helix</keyword>
<dbReference type="Pfam" id="PF04238">
    <property type="entry name" value="DUF420"/>
    <property type="match status" value="1"/>
</dbReference>
<gene>
    <name evidence="2" type="ORF">GNP93_10920</name>
</gene>
<feature type="transmembrane region" description="Helical" evidence="1">
    <location>
        <begin position="116"/>
        <end position="139"/>
    </location>
</feature>
<dbReference type="EMBL" id="WNZX01000008">
    <property type="protein sequence ID" value="MUG71190.1"/>
    <property type="molecule type" value="Genomic_DNA"/>
</dbReference>
<evidence type="ECO:0000256" key="1">
    <source>
        <dbReference type="SAM" id="Phobius"/>
    </source>
</evidence>
<protein>
    <submittedName>
        <fullName evidence="2">DUF420 domain-containing protein</fullName>
    </submittedName>
</protein>
<organism evidence="2 3">
    <name type="scientific">Paenibacillus validus</name>
    <dbReference type="NCBI Taxonomy" id="44253"/>
    <lineage>
        <taxon>Bacteria</taxon>
        <taxon>Bacillati</taxon>
        <taxon>Bacillota</taxon>
        <taxon>Bacilli</taxon>
        <taxon>Bacillales</taxon>
        <taxon>Paenibacillaceae</taxon>
        <taxon>Paenibacillus</taxon>
    </lineage>
</organism>
<dbReference type="PANTHER" id="PTHR37692">
    <property type="entry name" value="HYPOTHETICAL MEMBRANE SPANNING PROTEIN"/>
    <property type="match status" value="1"/>
</dbReference>
<keyword evidence="1" id="KW-0472">Membrane</keyword>
<reference evidence="2 3" key="1">
    <citation type="submission" date="2019-11" db="EMBL/GenBank/DDBJ databases">
        <title>Draft genome sequences of five Paenibacillus species of dairy origin.</title>
        <authorList>
            <person name="Olajide A.M."/>
            <person name="Chen S."/>
            <person name="Lapointe G."/>
        </authorList>
    </citation>
    <scope>NUCLEOTIDE SEQUENCE [LARGE SCALE GENOMIC DNA]</scope>
    <source>
        <strain evidence="2 3">2CS3</strain>
    </source>
</reference>
<evidence type="ECO:0000313" key="3">
    <source>
        <dbReference type="Proteomes" id="UP000450917"/>
    </source>
</evidence>
<comment type="caution">
    <text evidence="2">The sequence shown here is derived from an EMBL/GenBank/DDBJ whole genome shotgun (WGS) entry which is preliminary data.</text>
</comment>